<evidence type="ECO:0000313" key="14">
    <source>
        <dbReference type="EMBL" id="EXI89049.1"/>
    </source>
</evidence>
<comment type="caution">
    <text evidence="14">The sequence shown here is derived from an EMBL/GenBank/DDBJ whole genome shotgun (WGS) entry which is preliminary data.</text>
</comment>
<dbReference type="InterPro" id="IPR044722">
    <property type="entry name" value="SecA_SF2_C"/>
</dbReference>
<dbReference type="PANTHER" id="PTHR30612:SF0">
    <property type="entry name" value="CHLOROPLAST PROTEIN-TRANSPORTING ATPASE"/>
    <property type="match status" value="1"/>
</dbReference>
<feature type="domain" description="Helicase C-terminal" evidence="12">
    <location>
        <begin position="463"/>
        <end position="624"/>
    </location>
</feature>
<evidence type="ECO:0000256" key="2">
    <source>
        <dbReference type="ARBA" id="ARBA00022475"/>
    </source>
</evidence>
<evidence type="ECO:0000256" key="10">
    <source>
        <dbReference type="ARBA" id="ARBA00023136"/>
    </source>
</evidence>
<dbReference type="PROSITE" id="PS51194">
    <property type="entry name" value="HELICASE_CTER"/>
    <property type="match status" value="1"/>
</dbReference>
<name>A0A011RCT5_ACCRE</name>
<dbReference type="InterPro" id="IPR000185">
    <property type="entry name" value="SecA"/>
</dbReference>
<dbReference type="PROSITE" id="PS01312">
    <property type="entry name" value="SECA"/>
    <property type="match status" value="1"/>
</dbReference>
<dbReference type="GO" id="GO:0017038">
    <property type="term" value="P:protein import"/>
    <property type="evidence" value="ECO:0007669"/>
    <property type="project" value="InterPro"/>
</dbReference>
<keyword evidence="9" id="KW-0811">Translocation</keyword>
<keyword evidence="4" id="KW-0997">Cell inner membrane</keyword>
<dbReference type="SMART" id="SM00958">
    <property type="entry name" value="SecA_PP_bind"/>
    <property type="match status" value="1"/>
</dbReference>
<dbReference type="EMBL" id="JEMY01000020">
    <property type="protein sequence ID" value="EXI89049.1"/>
    <property type="molecule type" value="Genomic_DNA"/>
</dbReference>
<dbReference type="CDD" id="cd17928">
    <property type="entry name" value="DEXDc_SecA"/>
    <property type="match status" value="1"/>
</dbReference>
<dbReference type="FunFam" id="3.40.50.300:FF:000429">
    <property type="entry name" value="Preprotein translocase subunit SecA"/>
    <property type="match status" value="1"/>
</dbReference>
<evidence type="ECO:0000256" key="3">
    <source>
        <dbReference type="ARBA" id="ARBA00022490"/>
    </source>
</evidence>
<sequence length="661" mass="72273">MRCADLPIPGLFWGDYPERQPAAAEPQTRRFPAALKVLGDRAQGLLSNTPPLLLSAFSGQRKAFRRLGPAQFREAVRTLRLQLQTDGMRDTHLASAFALVGVACEREHQIRIFDTQVIAAWIVLGNRLAEMATGEGKTYAVALAAATAALAGIPVHVVTANDYLVARDADLLRPVYAALGLAVGAVIQGQQAGERRAAYACDITCCTARELVFDYLRDGLGRTRDPLRRRVDQLSGEGSSPPLLRGLCMAIVDEADSILIDEARVPFILAQAVGNEQETDYLKQSLEIARQLGSAVDSPHFRLDPAARTARLTLSGQERVDALVRPLASVWRNRLHREESIRSALAALHIYRRDRHYLVRDGKVLIIDDTTGRVAAGRAWSRGLHQLIELKEQCLPTAAQVTAAQITYQRFFPRYLRLAGLSGTLSESAGELRAHYDLAVSCVPLRRPNRRTVLPSRLFANRQLLQEAIACRVVEFQHSGRPVLIGTDSVADSEALSQLLEQRGVAHALLNARNDLAEAKIVARAGERGAITVATNMAGRGVDITLGKGVSELGGLHVICCQFNAARRIDRQLAGRCARQGDPGSVETWLTADASLFVTALGGGTRRLLAAHAAALPSRVVHALAALVQRRIERRHVLERKRLLQHDQSMDRRLSFGGPLE</sequence>
<dbReference type="PROSITE" id="PS51196">
    <property type="entry name" value="SECA_MOTOR_DEAD"/>
    <property type="match status" value="1"/>
</dbReference>
<feature type="domain" description="SecA family profile" evidence="13">
    <location>
        <begin position="32"/>
        <end position="621"/>
    </location>
</feature>
<dbReference type="InterPro" id="IPR027417">
    <property type="entry name" value="P-loop_NTPase"/>
</dbReference>
<accession>A0A011RCT5</accession>
<dbReference type="GO" id="GO:0005524">
    <property type="term" value="F:ATP binding"/>
    <property type="evidence" value="ECO:0007669"/>
    <property type="project" value="UniProtKB-KW"/>
</dbReference>
<dbReference type="Gene3D" id="3.40.50.300">
    <property type="entry name" value="P-loop containing nucleotide triphosphate hydrolases"/>
    <property type="match status" value="2"/>
</dbReference>
<dbReference type="Pfam" id="PF07517">
    <property type="entry name" value="SecA_DEAD"/>
    <property type="match status" value="1"/>
</dbReference>
<keyword evidence="1" id="KW-0813">Transport</keyword>
<evidence type="ECO:0000256" key="7">
    <source>
        <dbReference type="ARBA" id="ARBA00022927"/>
    </source>
</evidence>
<keyword evidence="15" id="KW-1185">Reference proteome</keyword>
<dbReference type="GO" id="GO:0005829">
    <property type="term" value="C:cytosol"/>
    <property type="evidence" value="ECO:0007669"/>
    <property type="project" value="TreeGrafter"/>
</dbReference>
<dbReference type="STRING" id="1454004.AW11_01766"/>
<dbReference type="InterPro" id="IPR011130">
    <property type="entry name" value="SecA_preprotein_X-link_dom"/>
</dbReference>
<dbReference type="SUPFAM" id="SSF52540">
    <property type="entry name" value="P-loop containing nucleoside triphosphate hydrolases"/>
    <property type="match status" value="2"/>
</dbReference>
<dbReference type="SUPFAM" id="SSF81767">
    <property type="entry name" value="Pre-protein crosslinking domain of SecA"/>
    <property type="match status" value="1"/>
</dbReference>
<dbReference type="SMART" id="SM00957">
    <property type="entry name" value="SecA_DEAD"/>
    <property type="match status" value="1"/>
</dbReference>
<keyword evidence="6" id="KW-0067">ATP-binding</keyword>
<evidence type="ECO:0000256" key="9">
    <source>
        <dbReference type="ARBA" id="ARBA00023010"/>
    </source>
</evidence>
<evidence type="ECO:0000256" key="1">
    <source>
        <dbReference type="ARBA" id="ARBA00022448"/>
    </source>
</evidence>
<dbReference type="InterPro" id="IPR014001">
    <property type="entry name" value="Helicase_ATP-bd"/>
</dbReference>
<keyword evidence="8" id="KW-1278">Translocase</keyword>
<dbReference type="InterPro" id="IPR001650">
    <property type="entry name" value="Helicase_C-like"/>
</dbReference>
<dbReference type="eggNOG" id="COG0653">
    <property type="taxonomic scope" value="Bacteria"/>
</dbReference>
<keyword evidence="7" id="KW-0653">Protein transport</keyword>
<dbReference type="Pfam" id="PF01043">
    <property type="entry name" value="SecA_PP_bind"/>
    <property type="match status" value="1"/>
</dbReference>
<evidence type="ECO:0000256" key="5">
    <source>
        <dbReference type="ARBA" id="ARBA00022741"/>
    </source>
</evidence>
<dbReference type="AlphaFoldDB" id="A0A011RCT5"/>
<dbReference type="CDD" id="cd18803">
    <property type="entry name" value="SF2_C_secA"/>
    <property type="match status" value="1"/>
</dbReference>
<dbReference type="InterPro" id="IPR036670">
    <property type="entry name" value="SecA_X-link_sf"/>
</dbReference>
<protein>
    <submittedName>
        <fullName evidence="14">Preprotein translocase subunit SecA</fullName>
    </submittedName>
</protein>
<dbReference type="PATRIC" id="fig|1454004.3.peg.1819"/>
<dbReference type="PRINTS" id="PR00906">
    <property type="entry name" value="SECA"/>
</dbReference>
<keyword evidence="10" id="KW-0472">Membrane</keyword>
<evidence type="ECO:0000259" key="11">
    <source>
        <dbReference type="PROSITE" id="PS51192"/>
    </source>
</evidence>
<evidence type="ECO:0000313" key="15">
    <source>
        <dbReference type="Proteomes" id="UP000022141"/>
    </source>
</evidence>
<dbReference type="Gene3D" id="3.90.1440.10">
    <property type="entry name" value="SecA, preprotein cross-linking domain"/>
    <property type="match status" value="1"/>
</dbReference>
<dbReference type="Pfam" id="PF21090">
    <property type="entry name" value="P-loop_SecA"/>
    <property type="match status" value="2"/>
</dbReference>
<dbReference type="Proteomes" id="UP000022141">
    <property type="component" value="Unassembled WGS sequence"/>
</dbReference>
<evidence type="ECO:0000256" key="4">
    <source>
        <dbReference type="ARBA" id="ARBA00022519"/>
    </source>
</evidence>
<keyword evidence="2" id="KW-1003">Cell membrane</keyword>
<dbReference type="GO" id="GO:0006886">
    <property type="term" value="P:intracellular protein transport"/>
    <property type="evidence" value="ECO:0007669"/>
    <property type="project" value="InterPro"/>
</dbReference>
<organism evidence="14 15">
    <name type="scientific">Accumulibacter regalis</name>
    <dbReference type="NCBI Taxonomy" id="522306"/>
    <lineage>
        <taxon>Bacteria</taxon>
        <taxon>Pseudomonadati</taxon>
        <taxon>Pseudomonadota</taxon>
        <taxon>Betaproteobacteria</taxon>
        <taxon>Candidatus Accumulibacter</taxon>
    </lineage>
</organism>
<evidence type="ECO:0000256" key="6">
    <source>
        <dbReference type="ARBA" id="ARBA00022840"/>
    </source>
</evidence>
<evidence type="ECO:0000256" key="8">
    <source>
        <dbReference type="ARBA" id="ARBA00022967"/>
    </source>
</evidence>
<evidence type="ECO:0000259" key="12">
    <source>
        <dbReference type="PROSITE" id="PS51194"/>
    </source>
</evidence>
<dbReference type="GO" id="GO:0043952">
    <property type="term" value="P:protein transport by the Sec complex"/>
    <property type="evidence" value="ECO:0007669"/>
    <property type="project" value="TreeGrafter"/>
</dbReference>
<feature type="domain" description="Helicase ATP-binding" evidence="11">
    <location>
        <begin position="118"/>
        <end position="292"/>
    </location>
</feature>
<dbReference type="PROSITE" id="PS51192">
    <property type="entry name" value="HELICASE_ATP_BIND_1"/>
    <property type="match status" value="1"/>
</dbReference>
<evidence type="ECO:0000259" key="13">
    <source>
        <dbReference type="PROSITE" id="PS51196"/>
    </source>
</evidence>
<dbReference type="GO" id="GO:0031522">
    <property type="term" value="C:cell envelope Sec protein transport complex"/>
    <property type="evidence" value="ECO:0007669"/>
    <property type="project" value="TreeGrafter"/>
</dbReference>
<dbReference type="InterPro" id="IPR020937">
    <property type="entry name" value="SecA_CS"/>
</dbReference>
<keyword evidence="3" id="KW-0963">Cytoplasm</keyword>
<dbReference type="InterPro" id="IPR011115">
    <property type="entry name" value="SecA_DEAD"/>
</dbReference>
<proteinExistence type="predicted"/>
<dbReference type="PANTHER" id="PTHR30612">
    <property type="entry name" value="SECA INNER MEMBRANE COMPONENT OF SEC PROTEIN SECRETION SYSTEM"/>
    <property type="match status" value="1"/>
</dbReference>
<reference evidence="14" key="1">
    <citation type="submission" date="2014-02" db="EMBL/GenBank/DDBJ databases">
        <title>Expanding our view of genomic diversity in Candidatus Accumulibacter clades.</title>
        <authorList>
            <person name="Skennerton C.T."/>
            <person name="Barr J.J."/>
            <person name="Slater F.R."/>
            <person name="Bond P.L."/>
            <person name="Tyson G.W."/>
        </authorList>
    </citation>
    <scope>NUCLEOTIDE SEQUENCE [LARGE SCALE GENOMIC DNA]</scope>
</reference>
<keyword evidence="5" id="KW-0547">Nucleotide-binding</keyword>
<gene>
    <name evidence="14" type="ORF">AW11_01766</name>
</gene>
<dbReference type="GO" id="GO:0006605">
    <property type="term" value="P:protein targeting"/>
    <property type="evidence" value="ECO:0007669"/>
    <property type="project" value="InterPro"/>
</dbReference>
<dbReference type="InterPro" id="IPR014018">
    <property type="entry name" value="SecA_motor_DEAD"/>
</dbReference>
<dbReference type="GO" id="GO:0005886">
    <property type="term" value="C:plasma membrane"/>
    <property type="evidence" value="ECO:0007669"/>
    <property type="project" value="TreeGrafter"/>
</dbReference>